<dbReference type="AlphaFoldDB" id="A0AAD7F267"/>
<comment type="caution">
    <text evidence="3">The sequence shown here is derived from an EMBL/GenBank/DDBJ whole genome shotgun (WGS) entry which is preliminary data.</text>
</comment>
<dbReference type="InterPro" id="IPR054289">
    <property type="entry name" value="DUF7025"/>
</dbReference>
<dbReference type="GO" id="GO:0016887">
    <property type="term" value="F:ATP hydrolysis activity"/>
    <property type="evidence" value="ECO:0007669"/>
    <property type="project" value="InterPro"/>
</dbReference>
<dbReference type="Gene3D" id="3.40.50.300">
    <property type="entry name" value="P-loop containing nucleotide triphosphate hydrolases"/>
    <property type="match status" value="1"/>
</dbReference>
<name>A0AAD7F267_9AGAR</name>
<dbReference type="Pfam" id="PF00004">
    <property type="entry name" value="AAA"/>
    <property type="match status" value="1"/>
</dbReference>
<feature type="domain" description="AAA+ ATPase" evidence="2">
    <location>
        <begin position="479"/>
        <end position="607"/>
    </location>
</feature>
<keyword evidence="4" id="KW-1185">Reference proteome</keyword>
<proteinExistence type="predicted"/>
<evidence type="ECO:0000259" key="2">
    <source>
        <dbReference type="SMART" id="SM00382"/>
    </source>
</evidence>
<gene>
    <name evidence="3" type="ORF">DFH08DRAFT_841172</name>
</gene>
<dbReference type="InterPro" id="IPR003959">
    <property type="entry name" value="ATPase_AAA_core"/>
</dbReference>
<dbReference type="InterPro" id="IPR027417">
    <property type="entry name" value="P-loop_NTPase"/>
</dbReference>
<dbReference type="GO" id="GO:0005524">
    <property type="term" value="F:ATP binding"/>
    <property type="evidence" value="ECO:0007669"/>
    <property type="project" value="InterPro"/>
</dbReference>
<evidence type="ECO:0000256" key="1">
    <source>
        <dbReference type="SAM" id="MobiDB-lite"/>
    </source>
</evidence>
<accession>A0AAD7F267</accession>
<sequence length="693" mass="77812">MHRRLSSLLKSQKAPLSSPSWYPAEGDSESEVSTIEVGKDEPLPPALLKTKSVDYFYSTWSRTWKYRKMSAKATAEALPVLSSAHNDPWKEYGLVLVRTVPQDKNTEPTFQIMIKNEYIMRACQDVIPGWGGPNWHDVQVQMAHGSTFKPEIFLACLPNLIAYRDALTCRKRSSELESRLLSSVDLLISFVLAQFGSTIANIERLTSQGMITFDLLYTTFLPRTLVVARCAITGLERIYLLRHSSCTIIDGIPECHLELEGVDFIDHSNGNLTLGYVSTSRTLGHFVGSVPISSLPVFPLKFHPREAELRETVLQRGQKWIDLIGVHHMEYNGTAGLYAHGSVSRHRDWLSRLQVESRIMVDRAMFRRVNPDYLFPRLANLRDGELNMGPDLHIQLKDGERPNLSTEDLLITPAVVYGFSLSDKLWLEFDITQVTPVSWNADAFANLVLPDEHKNMLRSLIAAHYGKAGFDDFIRGKGAGLVVNLFGPPGVGKTFSAEATGDYVKRPLYMIGAGDLGTAAHDVEDALVRSFKLATAWKAIILIDEADVFLERRSLNDLHRNAMIAVFLRQVEYYRGILFLTTNRVQAFDEAFLSRIHVALHFTELSEASRAQLWRAFVLKAGIQDISDQEIATLAQWQVNGRQIKNAVATASSLAMGRGEALSVHHLEETLQVMNLFKEQFERIKVEEAPAAS</sequence>
<feature type="compositionally biased region" description="Polar residues" evidence="1">
    <location>
        <begin position="8"/>
        <end position="20"/>
    </location>
</feature>
<dbReference type="SMART" id="SM00382">
    <property type="entry name" value="AAA"/>
    <property type="match status" value="1"/>
</dbReference>
<protein>
    <submittedName>
        <fullName evidence="3">P-loop containing nucleoside triphosphate hydrolase protein</fullName>
    </submittedName>
</protein>
<dbReference type="PANTHER" id="PTHR46411:SF3">
    <property type="entry name" value="AAA+ ATPASE DOMAIN-CONTAINING PROTEIN"/>
    <property type="match status" value="1"/>
</dbReference>
<dbReference type="PANTHER" id="PTHR46411">
    <property type="entry name" value="FAMILY ATPASE, PUTATIVE-RELATED"/>
    <property type="match status" value="1"/>
</dbReference>
<organism evidence="3 4">
    <name type="scientific">Mycena albidolilacea</name>
    <dbReference type="NCBI Taxonomy" id="1033008"/>
    <lineage>
        <taxon>Eukaryota</taxon>
        <taxon>Fungi</taxon>
        <taxon>Dikarya</taxon>
        <taxon>Basidiomycota</taxon>
        <taxon>Agaricomycotina</taxon>
        <taxon>Agaricomycetes</taxon>
        <taxon>Agaricomycetidae</taxon>
        <taxon>Agaricales</taxon>
        <taxon>Marasmiineae</taxon>
        <taxon>Mycenaceae</taxon>
        <taxon>Mycena</taxon>
    </lineage>
</organism>
<evidence type="ECO:0000313" key="4">
    <source>
        <dbReference type="Proteomes" id="UP001218218"/>
    </source>
</evidence>
<dbReference type="SUPFAM" id="SSF52540">
    <property type="entry name" value="P-loop containing nucleoside triphosphate hydrolases"/>
    <property type="match status" value="1"/>
</dbReference>
<dbReference type="Proteomes" id="UP001218218">
    <property type="component" value="Unassembled WGS sequence"/>
</dbReference>
<dbReference type="EMBL" id="JARIHO010000004">
    <property type="protein sequence ID" value="KAJ7362562.1"/>
    <property type="molecule type" value="Genomic_DNA"/>
</dbReference>
<evidence type="ECO:0000313" key="3">
    <source>
        <dbReference type="EMBL" id="KAJ7362562.1"/>
    </source>
</evidence>
<reference evidence="3" key="1">
    <citation type="submission" date="2023-03" db="EMBL/GenBank/DDBJ databases">
        <title>Massive genome expansion in bonnet fungi (Mycena s.s.) driven by repeated elements and novel gene families across ecological guilds.</title>
        <authorList>
            <consortium name="Lawrence Berkeley National Laboratory"/>
            <person name="Harder C.B."/>
            <person name="Miyauchi S."/>
            <person name="Viragh M."/>
            <person name="Kuo A."/>
            <person name="Thoen E."/>
            <person name="Andreopoulos B."/>
            <person name="Lu D."/>
            <person name="Skrede I."/>
            <person name="Drula E."/>
            <person name="Henrissat B."/>
            <person name="Morin E."/>
            <person name="Kohler A."/>
            <person name="Barry K."/>
            <person name="LaButti K."/>
            <person name="Morin E."/>
            <person name="Salamov A."/>
            <person name="Lipzen A."/>
            <person name="Mereny Z."/>
            <person name="Hegedus B."/>
            <person name="Baldrian P."/>
            <person name="Stursova M."/>
            <person name="Weitz H."/>
            <person name="Taylor A."/>
            <person name="Grigoriev I.V."/>
            <person name="Nagy L.G."/>
            <person name="Martin F."/>
            <person name="Kauserud H."/>
        </authorList>
    </citation>
    <scope>NUCLEOTIDE SEQUENCE</scope>
    <source>
        <strain evidence="3">CBHHK002</strain>
    </source>
</reference>
<dbReference type="Pfam" id="PF22942">
    <property type="entry name" value="DUF7025"/>
    <property type="match status" value="1"/>
</dbReference>
<keyword evidence="3" id="KW-0378">Hydrolase</keyword>
<dbReference type="InterPro" id="IPR003593">
    <property type="entry name" value="AAA+_ATPase"/>
</dbReference>
<dbReference type="CDD" id="cd19481">
    <property type="entry name" value="RecA-like_protease"/>
    <property type="match status" value="1"/>
</dbReference>
<feature type="region of interest" description="Disordered" evidence="1">
    <location>
        <begin position="1"/>
        <end position="27"/>
    </location>
</feature>